<dbReference type="Gene3D" id="2.60.40.10">
    <property type="entry name" value="Immunoglobulins"/>
    <property type="match status" value="1"/>
</dbReference>
<dbReference type="InterPro" id="IPR036116">
    <property type="entry name" value="FN3_sf"/>
</dbReference>
<evidence type="ECO:0000313" key="6">
    <source>
        <dbReference type="Proteomes" id="UP000789390"/>
    </source>
</evidence>
<dbReference type="SUPFAM" id="SSF48403">
    <property type="entry name" value="Ankyrin repeat"/>
    <property type="match status" value="1"/>
</dbReference>
<dbReference type="PROSITE" id="PS50200">
    <property type="entry name" value="RA"/>
    <property type="match status" value="1"/>
</dbReference>
<dbReference type="Proteomes" id="UP000789390">
    <property type="component" value="Unassembled WGS sequence"/>
</dbReference>
<dbReference type="PROSITE" id="PS50853">
    <property type="entry name" value="FN3"/>
    <property type="match status" value="1"/>
</dbReference>
<dbReference type="GO" id="GO:0005819">
    <property type="term" value="C:spindle"/>
    <property type="evidence" value="ECO:0007669"/>
    <property type="project" value="TreeGrafter"/>
</dbReference>
<reference evidence="5" key="1">
    <citation type="submission" date="2021-11" db="EMBL/GenBank/DDBJ databases">
        <authorList>
            <person name="Schell T."/>
        </authorList>
    </citation>
    <scope>NUCLEOTIDE SEQUENCE</scope>
    <source>
        <strain evidence="5">M5</strain>
    </source>
</reference>
<feature type="compositionally biased region" description="Low complexity" evidence="2">
    <location>
        <begin position="1388"/>
        <end position="1404"/>
    </location>
</feature>
<feature type="domain" description="Fibronectin type-III" evidence="4">
    <location>
        <begin position="525"/>
        <end position="633"/>
    </location>
</feature>
<feature type="region of interest" description="Disordered" evidence="2">
    <location>
        <begin position="137"/>
        <end position="160"/>
    </location>
</feature>
<dbReference type="Gene3D" id="1.25.40.20">
    <property type="entry name" value="Ankyrin repeat-containing domain"/>
    <property type="match status" value="1"/>
</dbReference>
<evidence type="ECO:0000256" key="2">
    <source>
        <dbReference type="SAM" id="MobiDB-lite"/>
    </source>
</evidence>
<dbReference type="InterPro" id="IPR036770">
    <property type="entry name" value="Ankyrin_rpt-contain_sf"/>
</dbReference>
<feature type="domain" description="Ras-associating" evidence="3">
    <location>
        <begin position="1426"/>
        <end position="1527"/>
    </location>
</feature>
<dbReference type="InterPro" id="IPR000159">
    <property type="entry name" value="RA_dom"/>
</dbReference>
<dbReference type="SMART" id="SM00314">
    <property type="entry name" value="RA"/>
    <property type="match status" value="1"/>
</dbReference>
<evidence type="ECO:0000259" key="4">
    <source>
        <dbReference type="PROSITE" id="PS50853"/>
    </source>
</evidence>
<feature type="repeat" description="ANK" evidence="1">
    <location>
        <begin position="429"/>
        <end position="454"/>
    </location>
</feature>
<dbReference type="InterPro" id="IPR039269">
    <property type="entry name" value="ANKFN1"/>
</dbReference>
<sequence>MLSSSSATTKSFQAAFDFVDPAAVTIVECGWPVFKLPLPSTMMIMQPLRRQLTGNPRQMKSPLAKAIEINVNEKGGVGALHSMAPSQRPAPFLRSRTLPSIIVPATTVVAMATASAAVHGAMAAAAAKVAADNNGLCVPSSSGSSKQQQTSSAAAASSLPNEWQDIRDLLGMSSSITGIGSKPSGSSDPGSPCPNVMTTTASGGVRNKRSSGDRSHSPGGSSSSSSHRLSKLSINNPSGASGGGSFRINSNNTNQLQPPPPGFNVMMNTSPVQIQLHLLAVGNSNNDIHPQPTTRLRRHSLESNNDSLRGKTSLADNAQAPDVLSTASGGTRIGNLSLAVPELTGKSFPTSPSTSGKRKTSHDRKKDSSLELLVHGLHLTKTDLKKMEKLTKINIHLHALFAAVEFGQVEKARAILEDNEVDINSYNSDGLSLMDVAVLTNNTEMVKLLIQHGAREGTEYGSKESLNLHLVQLLNEAEKQLEEKSQPSSSPVRVDLDKHVALWKRRVRILRKMKSGLEQLKVPNSPNQARVEVVGEHSAHIWWLQPEVDSGGICTKFKVQWSTHPDFAFPGGELEVRDTQIWKRGGGGDEFNEVNVTVSSCPSNSRCYFRVAAGNLSGYGSFKTTLPSSILLSVWRIIDGRKPRFAGRLPILDDLFSKVRTWRPDYASEIRQLEDGLSEAPMKQRKNPAKINLRQFFGANVKFQKNLRRGVYFACLVFHEDKVLVTTEEFPPVVEVDDTYPASVNNDFHWLMKIGCTWSDVKTLRQDMERSSSSANAHFRIKLLQAAAQLQSALGLQDLGQLHYQPLKDSQGTLVISTTCHLANIKAVPSSLNFKWLPLSKLQQRRVVTNEESTASDLLLASLQEQINFMQVSNKPLPRGLYLGYLKMKSSVDLIRVLVPKDAPNLLPHAKIRDNPWVSSEEWQWIKKLAKTQPQNKNCNSEMNDGDGGDGGEDKTEYSVMDGLTGKLNLQPSTSQLLFQSQLQRAACKLLASMGIEGSVMQHRIYEDEVIELSPDVSVILLLPPPDSVCAVAGQSEALFHRPEFLSVPVQVFEMIHLRTYQRDLIGRYSRLSSILELDSNLAQLAMREAFSSVELAEAKQRFQRLQDVQVQVDSTWRGSRWIMDVLSLARDRTMTGVGVAIAALSQQVVPSTPLLPTPPESSSEESSKRTVLPSKTPSTSSRLIHASTVANNDNRIIGGTPGGKHRILVKTKSDNKLLSSRNSMGESPTFLRVNTVRSRTPVCPECSVPLDLPGYVSNCVSCSCSRARYTQPETGELFKQQHSRSNETLPTPPILITQSGARKCISRSENQLNNLEFQPFLDAEGTDDSTPVYASADKEEEDEPKYESSDHDPPAPPPTKLQRGGSGGKKGRSTGSMRSNSQESECSHPSRSSHTPSLTSLSSVDGDPDSGSTRSADVESGDASTSGIIQVYAAYESGLANGTSVKLHVTTRTVAREVVDLVVRQLNMAVGLKGKDGPVYPAEEFKNFCLVAVIGARERCLRDDFRPLHLQNPWKKGRLYVRQKKDVLAAIEQSGRQQKPPPAAL</sequence>
<evidence type="ECO:0000313" key="5">
    <source>
        <dbReference type="EMBL" id="CAH0100054.1"/>
    </source>
</evidence>
<dbReference type="SMART" id="SM00248">
    <property type="entry name" value="ANK"/>
    <property type="match status" value="2"/>
</dbReference>
<dbReference type="PANTHER" id="PTHR21437">
    <property type="entry name" value="WIDE AWAKE"/>
    <property type="match status" value="1"/>
</dbReference>
<feature type="compositionally biased region" description="Low complexity" evidence="2">
    <location>
        <begin position="178"/>
        <end position="194"/>
    </location>
</feature>
<evidence type="ECO:0000259" key="3">
    <source>
        <dbReference type="PROSITE" id="PS50200"/>
    </source>
</evidence>
<feature type="region of interest" description="Disordered" evidence="2">
    <location>
        <begin position="934"/>
        <end position="953"/>
    </location>
</feature>
<dbReference type="GO" id="GO:0000132">
    <property type="term" value="P:establishment of mitotic spindle orientation"/>
    <property type="evidence" value="ECO:0007669"/>
    <property type="project" value="TreeGrafter"/>
</dbReference>
<dbReference type="PANTHER" id="PTHR21437:SF1">
    <property type="entry name" value="WIDE AWAKE"/>
    <property type="match status" value="1"/>
</dbReference>
<dbReference type="PROSITE" id="PS50297">
    <property type="entry name" value="ANK_REP_REGION"/>
    <property type="match status" value="1"/>
</dbReference>
<evidence type="ECO:0008006" key="7">
    <source>
        <dbReference type="Google" id="ProtNLM"/>
    </source>
</evidence>
<feature type="compositionally biased region" description="Polar residues" evidence="2">
    <location>
        <begin position="934"/>
        <end position="943"/>
    </location>
</feature>
<feature type="region of interest" description="Disordered" evidence="2">
    <location>
        <begin position="300"/>
        <end position="328"/>
    </location>
</feature>
<feature type="compositionally biased region" description="Polar residues" evidence="2">
    <location>
        <begin position="247"/>
        <end position="256"/>
    </location>
</feature>
<keyword evidence="1" id="KW-0040">ANK repeat</keyword>
<dbReference type="GO" id="GO:0007165">
    <property type="term" value="P:signal transduction"/>
    <property type="evidence" value="ECO:0007669"/>
    <property type="project" value="InterPro"/>
</dbReference>
<dbReference type="EMBL" id="CAKKLH010000030">
    <property type="protein sequence ID" value="CAH0100054.1"/>
    <property type="molecule type" value="Genomic_DNA"/>
</dbReference>
<feature type="compositionally biased region" description="Polar residues" evidence="2">
    <location>
        <begin position="1174"/>
        <end position="1183"/>
    </location>
</feature>
<protein>
    <recommendedName>
        <fullName evidence="7">Ankyrin repeat and fibronectin type-III domain-containing protein</fullName>
    </recommendedName>
</protein>
<proteinExistence type="predicted"/>
<dbReference type="Gene3D" id="3.10.20.90">
    <property type="entry name" value="Phosphatidylinositol 3-kinase Catalytic Subunit, Chain A, domain 1"/>
    <property type="match status" value="1"/>
</dbReference>
<dbReference type="PROSITE" id="PS50088">
    <property type="entry name" value="ANK_REPEAT"/>
    <property type="match status" value="1"/>
</dbReference>
<feature type="compositionally biased region" description="Low complexity" evidence="2">
    <location>
        <begin position="217"/>
        <end position="233"/>
    </location>
</feature>
<dbReference type="GO" id="GO:0061172">
    <property type="term" value="P:regulation of establishment of bipolar cell polarity"/>
    <property type="evidence" value="ECO:0007669"/>
    <property type="project" value="TreeGrafter"/>
</dbReference>
<dbReference type="CDD" id="cd17117">
    <property type="entry name" value="RA_ANKFN1_like"/>
    <property type="match status" value="1"/>
</dbReference>
<gene>
    <name evidence="5" type="ORF">DGAL_LOCUS2227</name>
</gene>
<dbReference type="InterPro" id="IPR013783">
    <property type="entry name" value="Ig-like_fold"/>
</dbReference>
<feature type="region of interest" description="Disordered" evidence="2">
    <location>
        <begin position="343"/>
        <end position="367"/>
    </location>
</feature>
<organism evidence="5 6">
    <name type="scientific">Daphnia galeata</name>
    <dbReference type="NCBI Taxonomy" id="27404"/>
    <lineage>
        <taxon>Eukaryota</taxon>
        <taxon>Metazoa</taxon>
        <taxon>Ecdysozoa</taxon>
        <taxon>Arthropoda</taxon>
        <taxon>Crustacea</taxon>
        <taxon>Branchiopoda</taxon>
        <taxon>Diplostraca</taxon>
        <taxon>Cladocera</taxon>
        <taxon>Anomopoda</taxon>
        <taxon>Daphniidae</taxon>
        <taxon>Daphnia</taxon>
    </lineage>
</organism>
<name>A0A8J2RC46_9CRUS</name>
<feature type="region of interest" description="Disordered" evidence="2">
    <location>
        <begin position="1151"/>
        <end position="1183"/>
    </location>
</feature>
<feature type="region of interest" description="Disordered" evidence="2">
    <location>
        <begin position="174"/>
        <end position="263"/>
    </location>
</feature>
<comment type="caution">
    <text evidence="5">The sequence shown here is derived from an EMBL/GenBank/DDBJ whole genome shotgun (WGS) entry which is preliminary data.</text>
</comment>
<dbReference type="InterPro" id="IPR003961">
    <property type="entry name" value="FN3_dom"/>
</dbReference>
<keyword evidence="6" id="KW-1185">Reference proteome</keyword>
<dbReference type="SUPFAM" id="SSF49265">
    <property type="entry name" value="Fibronectin type III"/>
    <property type="match status" value="1"/>
</dbReference>
<feature type="compositionally biased region" description="Low complexity" evidence="2">
    <location>
        <begin position="140"/>
        <end position="158"/>
    </location>
</feature>
<dbReference type="InterPro" id="IPR002110">
    <property type="entry name" value="Ankyrin_rpt"/>
</dbReference>
<dbReference type="Pfam" id="PF13637">
    <property type="entry name" value="Ank_4"/>
    <property type="match status" value="1"/>
</dbReference>
<dbReference type="OrthoDB" id="2428204at2759"/>
<evidence type="ECO:0000256" key="1">
    <source>
        <dbReference type="PROSITE-ProRule" id="PRU00023"/>
    </source>
</evidence>
<accession>A0A8J2RC46</accession>
<feature type="region of interest" description="Disordered" evidence="2">
    <location>
        <begin position="1319"/>
        <end position="1424"/>
    </location>
</feature>